<accession>L0DXZ2</accession>
<sequence precursor="true">MTAKPLRRPAALVPALLLALLPQPAISEYLSLCPGPPDAFWPQLRSLEPGVIEVESDFVEAIRERSVHARGDVRLFADGRRVDSDWVDYDLRERVVETRGRTRLFDGDLLVEAGEGRYWLDQDQGEFSDIDYWLRSRRARGSAAHAEQEGPGRIRLTSGGYTTCPEDNDSWWLSAGSMRLDQDSGRGHARNVTLRLRNVPVFYTPYINFPIDDRRQSGLLTPRAGYSTNSGLDIAAPWYWNIAPQYDATLTPRIQSRRGLMLESEWRYLRPWGSGIVDLAFLPDDRVTGDDRHLFRWRQQATLRPDLFLGIDATDVSDPSYFQDFGTDLFSSSTAVVERRLDLIYDQPAWRLTGRVQGFQSLDPSLTAEDRPYQRLPQVLLQAGHSLDSGLYWGLRSELVRFERSDSVTGTRVDLEPEVGFRHDGGGYFIEPRVSVRQTDYRLDGIGPGTDRSPSRTLPAMSVDGGLVLERILDDGNLQTLEPRVFYGYVPFRNQDDIPLFDTGERDFSFDSLFTTQRFIGADRVGDTHQITTAVTSRIIDPTTGAERLSLSGGQITYLDDRRVGLRPGAPPRRENRSELAAEAQALLGRNWHGRGSILFDTDRDRARLATVALSYRPGQRALLNLGYRLREGQIEQTDISAYWPLSDRIQAIGRWNYSLREDRDLELLAGLEYRSCCYGLRVALRRYLTDFDGGYNNAIYFQLTLDGLTRFDTGLDNLLREGISGYGTFENH</sequence>
<evidence type="ECO:0000259" key="4">
    <source>
        <dbReference type="Pfam" id="PF19838"/>
    </source>
</evidence>
<dbReference type="GO" id="GO:0015920">
    <property type="term" value="P:lipopolysaccharide transport"/>
    <property type="evidence" value="ECO:0007669"/>
    <property type="project" value="InterPro"/>
</dbReference>
<dbReference type="GO" id="GO:1990351">
    <property type="term" value="C:transporter complex"/>
    <property type="evidence" value="ECO:0007669"/>
    <property type="project" value="TreeGrafter"/>
</dbReference>
<evidence type="ECO:0000256" key="1">
    <source>
        <dbReference type="ARBA" id="ARBA00023237"/>
    </source>
</evidence>
<feature type="chain" id="PRO_5009016584" description="LPS-assembly protein LptD" evidence="2">
    <location>
        <begin position="28"/>
        <end position="733"/>
    </location>
</feature>
<comment type="similarity">
    <text evidence="2">Belongs to the LptD family.</text>
</comment>
<feature type="domain" description="LPS-assembly protein LptD central" evidence="4">
    <location>
        <begin position="190"/>
        <end position="269"/>
    </location>
</feature>
<dbReference type="eggNOG" id="COG1452">
    <property type="taxonomic scope" value="Bacteria"/>
</dbReference>
<dbReference type="Pfam" id="PF04453">
    <property type="entry name" value="LptD"/>
    <property type="match status" value="1"/>
</dbReference>
<keyword evidence="2" id="KW-0472">Membrane</keyword>
<proteinExistence type="inferred from homology"/>
<keyword evidence="6" id="KW-1185">Reference proteome</keyword>
<organism evidence="5 6">
    <name type="scientific">Thioalkalivibrio nitratireducens (strain DSM 14787 / UNIQEM 213 / ALEN2)</name>
    <dbReference type="NCBI Taxonomy" id="1255043"/>
    <lineage>
        <taxon>Bacteria</taxon>
        <taxon>Pseudomonadati</taxon>
        <taxon>Pseudomonadota</taxon>
        <taxon>Gammaproteobacteria</taxon>
        <taxon>Chromatiales</taxon>
        <taxon>Ectothiorhodospiraceae</taxon>
        <taxon>Thioalkalivibrio</taxon>
    </lineage>
</organism>
<dbReference type="KEGG" id="tni:TVNIR_2206"/>
<dbReference type="RefSeq" id="WP_015258984.1">
    <property type="nucleotide sequence ID" value="NC_019902.2"/>
</dbReference>
<dbReference type="STRING" id="1255043.TVNIR_2206"/>
<dbReference type="Proteomes" id="UP000010809">
    <property type="component" value="Chromosome"/>
</dbReference>
<dbReference type="AlphaFoldDB" id="L0DXZ2"/>
<dbReference type="InterPro" id="IPR050218">
    <property type="entry name" value="LptD"/>
</dbReference>
<evidence type="ECO:0000313" key="5">
    <source>
        <dbReference type="EMBL" id="AGA33862.1"/>
    </source>
</evidence>
<dbReference type="InterPro" id="IPR007543">
    <property type="entry name" value="LptD_C"/>
</dbReference>
<feature type="signal peptide" evidence="2">
    <location>
        <begin position="1"/>
        <end position="27"/>
    </location>
</feature>
<dbReference type="HAMAP" id="MF_01411">
    <property type="entry name" value="LPS_assembly_LptD"/>
    <property type="match status" value="1"/>
</dbReference>
<comment type="subcellular location">
    <subcellularLocation>
        <location evidence="2">Cell outer membrane</location>
    </subcellularLocation>
</comment>
<comment type="subunit">
    <text evidence="2">Component of the lipopolysaccharide transport and assembly complex. Interacts with LptE and LptA.</text>
</comment>
<dbReference type="PATRIC" id="fig|1255043.3.peg.2225"/>
<comment type="caution">
    <text evidence="2">Lacks conserved residue(s) required for the propagation of feature annotation.</text>
</comment>
<dbReference type="Pfam" id="PF19838">
    <property type="entry name" value="LptD_2"/>
    <property type="match status" value="1"/>
</dbReference>
<keyword evidence="2" id="KW-0732">Signal</keyword>
<dbReference type="OrthoDB" id="9760225at2"/>
<dbReference type="GO" id="GO:0043165">
    <property type="term" value="P:Gram-negative-bacterium-type cell outer membrane assembly"/>
    <property type="evidence" value="ECO:0007669"/>
    <property type="project" value="UniProtKB-UniRule"/>
</dbReference>
<dbReference type="PANTHER" id="PTHR30189">
    <property type="entry name" value="LPS-ASSEMBLY PROTEIN"/>
    <property type="match status" value="1"/>
</dbReference>
<dbReference type="GO" id="GO:0009279">
    <property type="term" value="C:cell outer membrane"/>
    <property type="evidence" value="ECO:0007669"/>
    <property type="project" value="UniProtKB-SubCell"/>
</dbReference>
<feature type="domain" description="LptD C-terminal" evidence="3">
    <location>
        <begin position="291"/>
        <end position="649"/>
    </location>
</feature>
<evidence type="ECO:0000313" key="6">
    <source>
        <dbReference type="Proteomes" id="UP000010809"/>
    </source>
</evidence>
<protein>
    <recommendedName>
        <fullName evidence="2">LPS-assembly protein LptD</fullName>
    </recommendedName>
</protein>
<evidence type="ECO:0000259" key="3">
    <source>
        <dbReference type="Pfam" id="PF04453"/>
    </source>
</evidence>
<dbReference type="InterPro" id="IPR045659">
    <property type="entry name" value="LptD_2"/>
</dbReference>
<reference evidence="5" key="1">
    <citation type="submission" date="2015-12" db="EMBL/GenBank/DDBJ databases">
        <authorList>
            <person name="Tikhonova T.V."/>
            <person name="Pavlov A.R."/>
            <person name="Beletsky A.V."/>
            <person name="Mardanov A.V."/>
            <person name="Sorokin D.Y."/>
            <person name="Ravin N.V."/>
            <person name="Popov V.O."/>
        </authorList>
    </citation>
    <scope>NUCLEOTIDE SEQUENCE</scope>
    <source>
        <strain evidence="5">DSM 14787</strain>
    </source>
</reference>
<keyword evidence="1 2" id="KW-0998">Cell outer membrane</keyword>
<dbReference type="EMBL" id="CP003989">
    <property type="protein sequence ID" value="AGA33862.1"/>
    <property type="molecule type" value="Genomic_DNA"/>
</dbReference>
<dbReference type="PANTHER" id="PTHR30189:SF1">
    <property type="entry name" value="LPS-ASSEMBLY PROTEIN LPTD"/>
    <property type="match status" value="1"/>
</dbReference>
<comment type="function">
    <text evidence="2">Together with LptE, is involved in the assembly of lipopolysaccharide (LPS) at the surface of the outer membrane.</text>
</comment>
<name>L0DXZ2_THIND</name>
<gene>
    <name evidence="5" type="primary">lptD [H]</name>
    <name evidence="2" type="synonym">lptD</name>
    <name evidence="5" type="ordered locus">TVNIR_2206</name>
</gene>
<evidence type="ECO:0000256" key="2">
    <source>
        <dbReference type="HAMAP-Rule" id="MF_01411"/>
    </source>
</evidence>
<dbReference type="HOGENOM" id="CLU_009039_0_0_6"/>
<dbReference type="InterPro" id="IPR020889">
    <property type="entry name" value="LipoPS_assembly_LptD"/>
</dbReference>